<keyword evidence="2" id="KW-0472">Membrane</keyword>
<keyword evidence="2" id="KW-1133">Transmembrane helix</keyword>
<protein>
    <submittedName>
        <fullName evidence="3">DUF5134 domain-containing protein</fullName>
    </submittedName>
</protein>
<feature type="transmembrane region" description="Helical" evidence="2">
    <location>
        <begin position="247"/>
        <end position="266"/>
    </location>
</feature>
<feature type="transmembrane region" description="Helical" evidence="2">
    <location>
        <begin position="150"/>
        <end position="167"/>
    </location>
</feature>
<dbReference type="EMBL" id="QZFU01000044">
    <property type="protein sequence ID" value="RJO69450.1"/>
    <property type="molecule type" value="Genomic_DNA"/>
</dbReference>
<keyword evidence="4" id="KW-1185">Reference proteome</keyword>
<dbReference type="AlphaFoldDB" id="A0A3A4JLE6"/>
<proteinExistence type="predicted"/>
<comment type="caution">
    <text evidence="3">The sequence shown here is derived from an EMBL/GenBank/DDBJ whole genome shotgun (WGS) entry which is preliminary data.</text>
</comment>
<feature type="compositionally biased region" description="Low complexity" evidence="1">
    <location>
        <begin position="17"/>
        <end position="31"/>
    </location>
</feature>
<evidence type="ECO:0000313" key="4">
    <source>
        <dbReference type="Proteomes" id="UP000266677"/>
    </source>
</evidence>
<gene>
    <name evidence="3" type="ORF">D5S18_30275</name>
</gene>
<evidence type="ECO:0000313" key="3">
    <source>
        <dbReference type="EMBL" id="RJO69450.1"/>
    </source>
</evidence>
<dbReference type="Pfam" id="PF17197">
    <property type="entry name" value="DUF5134"/>
    <property type="match status" value="1"/>
</dbReference>
<feature type="region of interest" description="Disordered" evidence="1">
    <location>
        <begin position="8"/>
        <end position="44"/>
    </location>
</feature>
<reference evidence="3 4" key="1">
    <citation type="submission" date="2018-09" db="EMBL/GenBank/DDBJ databases">
        <title>YIM PH21274 draft genome.</title>
        <authorList>
            <person name="Miao C."/>
        </authorList>
    </citation>
    <scope>NUCLEOTIDE SEQUENCE [LARGE SCALE GENOMIC DNA]</scope>
    <source>
        <strain evidence="3 4">YIM PH 21724</strain>
    </source>
</reference>
<dbReference type="Proteomes" id="UP000266677">
    <property type="component" value="Unassembled WGS sequence"/>
</dbReference>
<feature type="transmembrane region" description="Helical" evidence="2">
    <location>
        <begin position="210"/>
        <end position="235"/>
    </location>
</feature>
<feature type="transmembrane region" description="Helical" evidence="2">
    <location>
        <begin position="179"/>
        <end position="198"/>
    </location>
</feature>
<keyword evidence="2" id="KW-0812">Transmembrane</keyword>
<sequence>MSPIAWAIPVRPASPTRSNSGAGSRRGASPARRGRAPGEFGARVPDSGIPMPGCRRVGCEHGGRCGERRCGVAEFVEHYGALRWTALLAFVAAGAMVGARLRPVRPVAVNSGSVLADSAVCRESDAAHLLMCLVMIVMLIFPRAHALGNVLTAMTVAYAGLLVARLAEWRGAARPGARHRALAIGYHVLAAAAMWYAMSGHSTGGPALVPTALLVALFVIDACVGLYSAVAARPLHWPHPVPGRWSLLSHIVMDLGTAYMLVAAIWR</sequence>
<organism evidence="3 4">
    <name type="scientific">Nocardia panacis</name>
    <dbReference type="NCBI Taxonomy" id="2340916"/>
    <lineage>
        <taxon>Bacteria</taxon>
        <taxon>Bacillati</taxon>
        <taxon>Actinomycetota</taxon>
        <taxon>Actinomycetes</taxon>
        <taxon>Mycobacteriales</taxon>
        <taxon>Nocardiaceae</taxon>
        <taxon>Nocardia</taxon>
    </lineage>
</organism>
<evidence type="ECO:0000256" key="2">
    <source>
        <dbReference type="SAM" id="Phobius"/>
    </source>
</evidence>
<accession>A0A3A4JLE6</accession>
<name>A0A3A4JLE6_9NOCA</name>
<evidence type="ECO:0000256" key="1">
    <source>
        <dbReference type="SAM" id="MobiDB-lite"/>
    </source>
</evidence>
<dbReference type="InterPro" id="IPR033458">
    <property type="entry name" value="DUF5134"/>
</dbReference>